<keyword evidence="10" id="KW-0443">Lipid metabolism</keyword>
<dbReference type="Pfam" id="PF03061">
    <property type="entry name" value="4HBT"/>
    <property type="match status" value="1"/>
</dbReference>
<dbReference type="InterPro" id="IPR006683">
    <property type="entry name" value="Thioestr_dom"/>
</dbReference>
<dbReference type="EC" id="3.1.2.2" evidence="16"/>
<evidence type="ECO:0000256" key="7">
    <source>
        <dbReference type="ARBA" id="ARBA00022801"/>
    </source>
</evidence>
<dbReference type="Gene3D" id="3.10.129.10">
    <property type="entry name" value="Hotdog Thioesterase"/>
    <property type="match status" value="1"/>
</dbReference>
<comment type="caution">
    <text evidence="26">The sequence shown here is derived from an EMBL/GenBank/DDBJ whole genome shotgun (WGS) entry which is preliminary data.</text>
</comment>
<dbReference type="CDD" id="cd03443">
    <property type="entry name" value="PaaI_thioesterase"/>
    <property type="match status" value="1"/>
</dbReference>
<evidence type="ECO:0000256" key="24">
    <source>
        <dbReference type="SAM" id="MobiDB-lite"/>
    </source>
</evidence>
<keyword evidence="7" id="KW-0378">Hydrolase</keyword>
<dbReference type="PANTHER" id="PTHR12418">
    <property type="entry name" value="ACYL-COENZYME A THIOESTERASE THEM4"/>
    <property type="match status" value="1"/>
</dbReference>
<keyword evidence="9" id="KW-0809">Transit peptide</keyword>
<evidence type="ECO:0000313" key="26">
    <source>
        <dbReference type="EMBL" id="MCA9755786.1"/>
    </source>
</evidence>
<evidence type="ECO:0000256" key="3">
    <source>
        <dbReference type="ARBA" id="ARBA00004632"/>
    </source>
</evidence>
<feature type="domain" description="Thioesterase" evidence="25">
    <location>
        <begin position="16"/>
        <end position="86"/>
    </location>
</feature>
<keyword evidence="8" id="KW-0276">Fatty acid metabolism</keyword>
<keyword evidence="4" id="KW-1003">Cell membrane</keyword>
<accession>A0A956NB76</accession>
<comment type="catalytic activity">
    <reaction evidence="13">
        <text>(5Z,8Z,11Z,14Z)-eicosatetraenoyl-CoA + H2O = (5Z,8Z,11Z,14Z)-eicosatetraenoate + CoA + H(+)</text>
        <dbReference type="Rhea" id="RHEA:40151"/>
        <dbReference type="ChEBI" id="CHEBI:15377"/>
        <dbReference type="ChEBI" id="CHEBI:15378"/>
        <dbReference type="ChEBI" id="CHEBI:32395"/>
        <dbReference type="ChEBI" id="CHEBI:57287"/>
        <dbReference type="ChEBI" id="CHEBI:57368"/>
    </reaction>
    <physiologicalReaction direction="left-to-right" evidence="13">
        <dbReference type="Rhea" id="RHEA:40152"/>
    </physiologicalReaction>
</comment>
<comment type="similarity">
    <text evidence="15">Belongs to the THEM4/THEM5 thioesterase family.</text>
</comment>
<evidence type="ECO:0000256" key="20">
    <source>
        <dbReference type="ARBA" id="ARBA00047734"/>
    </source>
</evidence>
<dbReference type="InterPro" id="IPR052365">
    <property type="entry name" value="THEM4/THEM5_acyl-CoA_thioest"/>
</dbReference>
<evidence type="ECO:0000256" key="21">
    <source>
        <dbReference type="ARBA" id="ARBA00047969"/>
    </source>
</evidence>
<evidence type="ECO:0000256" key="17">
    <source>
        <dbReference type="ARBA" id="ARBA00040123"/>
    </source>
</evidence>
<evidence type="ECO:0000256" key="19">
    <source>
        <dbReference type="ARBA" id="ARBA00047588"/>
    </source>
</evidence>
<name>A0A956NB76_UNCEI</name>
<evidence type="ECO:0000256" key="8">
    <source>
        <dbReference type="ARBA" id="ARBA00022832"/>
    </source>
</evidence>
<dbReference type="EMBL" id="JAGQHS010000032">
    <property type="protein sequence ID" value="MCA9755786.1"/>
    <property type="molecule type" value="Genomic_DNA"/>
</dbReference>
<dbReference type="GO" id="GO:0006631">
    <property type="term" value="P:fatty acid metabolic process"/>
    <property type="evidence" value="ECO:0007669"/>
    <property type="project" value="UniProtKB-KW"/>
</dbReference>
<evidence type="ECO:0000256" key="9">
    <source>
        <dbReference type="ARBA" id="ARBA00022946"/>
    </source>
</evidence>
<reference evidence="26" key="2">
    <citation type="journal article" date="2021" name="Microbiome">
        <title>Successional dynamics and alternative stable states in a saline activated sludge microbial community over 9 years.</title>
        <authorList>
            <person name="Wang Y."/>
            <person name="Ye J."/>
            <person name="Ju F."/>
            <person name="Liu L."/>
            <person name="Boyd J.A."/>
            <person name="Deng Y."/>
            <person name="Parks D.H."/>
            <person name="Jiang X."/>
            <person name="Yin X."/>
            <person name="Woodcroft B.J."/>
            <person name="Tyson G.W."/>
            <person name="Hugenholtz P."/>
            <person name="Polz M.F."/>
            <person name="Zhang T."/>
        </authorList>
    </citation>
    <scope>NUCLEOTIDE SEQUENCE</scope>
    <source>
        <strain evidence="26">HKST-UBA02</strain>
    </source>
</reference>
<evidence type="ECO:0000256" key="10">
    <source>
        <dbReference type="ARBA" id="ARBA00023098"/>
    </source>
</evidence>
<evidence type="ECO:0000256" key="16">
    <source>
        <dbReference type="ARBA" id="ARBA00038848"/>
    </source>
</evidence>
<dbReference type="SUPFAM" id="SSF54637">
    <property type="entry name" value="Thioesterase/thiol ester dehydrase-isomerase"/>
    <property type="match status" value="1"/>
</dbReference>
<evidence type="ECO:0000256" key="14">
    <source>
        <dbReference type="ARBA" id="ARBA00037002"/>
    </source>
</evidence>
<dbReference type="GO" id="GO:0005737">
    <property type="term" value="C:cytoplasm"/>
    <property type="evidence" value="ECO:0007669"/>
    <property type="project" value="UniProtKB-SubCell"/>
</dbReference>
<organism evidence="26 27">
    <name type="scientific">Eiseniibacteriota bacterium</name>
    <dbReference type="NCBI Taxonomy" id="2212470"/>
    <lineage>
        <taxon>Bacteria</taxon>
        <taxon>Candidatus Eiseniibacteriota</taxon>
    </lineage>
</organism>
<evidence type="ECO:0000256" key="4">
    <source>
        <dbReference type="ARBA" id="ARBA00022475"/>
    </source>
</evidence>
<comment type="catalytic activity">
    <reaction evidence="22">
        <text>dodecanoyl-CoA + H2O = dodecanoate + CoA + H(+)</text>
        <dbReference type="Rhea" id="RHEA:30135"/>
        <dbReference type="ChEBI" id="CHEBI:15377"/>
        <dbReference type="ChEBI" id="CHEBI:15378"/>
        <dbReference type="ChEBI" id="CHEBI:18262"/>
        <dbReference type="ChEBI" id="CHEBI:57287"/>
        <dbReference type="ChEBI" id="CHEBI:57375"/>
    </reaction>
    <physiologicalReaction direction="left-to-right" evidence="22">
        <dbReference type="Rhea" id="RHEA:30136"/>
    </physiologicalReaction>
</comment>
<dbReference type="AlphaFoldDB" id="A0A956NB76"/>
<reference evidence="26" key="1">
    <citation type="submission" date="2020-04" db="EMBL/GenBank/DDBJ databases">
        <authorList>
            <person name="Zhang T."/>
        </authorList>
    </citation>
    <scope>NUCLEOTIDE SEQUENCE</scope>
    <source>
        <strain evidence="26">HKST-UBA02</strain>
    </source>
</reference>
<keyword evidence="5" id="KW-0963">Cytoplasm</keyword>
<protein>
    <recommendedName>
        <fullName evidence="17">Acyl-coenzyme A thioesterase THEM4</fullName>
        <ecNumber evidence="16">3.1.2.2</ecNumber>
    </recommendedName>
    <alternativeName>
        <fullName evidence="18">Thioesterase superfamily member 4</fullName>
    </alternativeName>
</protein>
<dbReference type="Proteomes" id="UP000739538">
    <property type="component" value="Unassembled WGS sequence"/>
</dbReference>
<evidence type="ECO:0000256" key="12">
    <source>
        <dbReference type="ARBA" id="ARBA00023273"/>
    </source>
</evidence>
<evidence type="ECO:0000313" key="27">
    <source>
        <dbReference type="Proteomes" id="UP000739538"/>
    </source>
</evidence>
<comment type="catalytic activity">
    <reaction evidence="20">
        <text>hexadecanoyl-CoA + H2O = hexadecanoate + CoA + H(+)</text>
        <dbReference type="Rhea" id="RHEA:16645"/>
        <dbReference type="ChEBI" id="CHEBI:7896"/>
        <dbReference type="ChEBI" id="CHEBI:15377"/>
        <dbReference type="ChEBI" id="CHEBI:15378"/>
        <dbReference type="ChEBI" id="CHEBI:57287"/>
        <dbReference type="ChEBI" id="CHEBI:57379"/>
        <dbReference type="EC" id="3.1.2.2"/>
    </reaction>
    <physiologicalReaction direction="left-to-right" evidence="20">
        <dbReference type="Rhea" id="RHEA:16646"/>
    </physiologicalReaction>
</comment>
<evidence type="ECO:0000256" key="11">
    <source>
        <dbReference type="ARBA" id="ARBA00023136"/>
    </source>
</evidence>
<evidence type="ECO:0000256" key="18">
    <source>
        <dbReference type="ARBA" id="ARBA00043210"/>
    </source>
</evidence>
<comment type="catalytic activity">
    <reaction evidence="23">
        <text>tetradecanoyl-CoA + H2O = tetradecanoate + CoA + H(+)</text>
        <dbReference type="Rhea" id="RHEA:40119"/>
        <dbReference type="ChEBI" id="CHEBI:15377"/>
        <dbReference type="ChEBI" id="CHEBI:15378"/>
        <dbReference type="ChEBI" id="CHEBI:30807"/>
        <dbReference type="ChEBI" id="CHEBI:57287"/>
        <dbReference type="ChEBI" id="CHEBI:57385"/>
    </reaction>
    <physiologicalReaction direction="left-to-right" evidence="23">
        <dbReference type="Rhea" id="RHEA:40120"/>
    </physiologicalReaction>
</comment>
<evidence type="ECO:0000256" key="5">
    <source>
        <dbReference type="ARBA" id="ARBA00022490"/>
    </source>
</evidence>
<dbReference type="InterPro" id="IPR029069">
    <property type="entry name" value="HotDog_dom_sf"/>
</dbReference>
<evidence type="ECO:0000256" key="13">
    <source>
        <dbReference type="ARBA" id="ARBA00035852"/>
    </source>
</evidence>
<evidence type="ECO:0000256" key="15">
    <source>
        <dbReference type="ARBA" id="ARBA00038456"/>
    </source>
</evidence>
<evidence type="ECO:0000256" key="1">
    <source>
        <dbReference type="ARBA" id="ARBA00004170"/>
    </source>
</evidence>
<evidence type="ECO:0000256" key="23">
    <source>
        <dbReference type="ARBA" id="ARBA00048180"/>
    </source>
</evidence>
<evidence type="ECO:0000256" key="6">
    <source>
        <dbReference type="ARBA" id="ARBA00022703"/>
    </source>
</evidence>
<dbReference type="PANTHER" id="PTHR12418:SF19">
    <property type="entry name" value="ACYL-COENZYME A THIOESTERASE THEM4"/>
    <property type="match status" value="1"/>
</dbReference>
<keyword evidence="12" id="KW-0966">Cell projection</keyword>
<sequence length="116" mass="12617">MESSFECRDDYEGYPGQLHGGVIAMLLDGVMTNCLFATGRVAVTAELGIRYLHPVRTNVPALVRARVERARTRLQIVVAELIQDGKVKARASAKFLEASKPRSPQAPKPKAPSVNG</sequence>
<proteinExistence type="inferred from homology"/>
<gene>
    <name evidence="26" type="ORF">KDA27_08295</name>
</gene>
<comment type="catalytic activity">
    <reaction evidence="21">
        <text>decanoyl-CoA + H2O = decanoate + CoA + H(+)</text>
        <dbReference type="Rhea" id="RHEA:40059"/>
        <dbReference type="ChEBI" id="CHEBI:15377"/>
        <dbReference type="ChEBI" id="CHEBI:15378"/>
        <dbReference type="ChEBI" id="CHEBI:27689"/>
        <dbReference type="ChEBI" id="CHEBI:57287"/>
        <dbReference type="ChEBI" id="CHEBI:61430"/>
    </reaction>
    <physiologicalReaction direction="left-to-right" evidence="21">
        <dbReference type="Rhea" id="RHEA:40060"/>
    </physiologicalReaction>
</comment>
<keyword evidence="11" id="KW-0472">Membrane</keyword>
<feature type="region of interest" description="Disordered" evidence="24">
    <location>
        <begin position="93"/>
        <end position="116"/>
    </location>
</feature>
<dbReference type="GO" id="GO:0016020">
    <property type="term" value="C:membrane"/>
    <property type="evidence" value="ECO:0007669"/>
    <property type="project" value="UniProtKB-SubCell"/>
</dbReference>
<comment type="catalytic activity">
    <reaction evidence="19">
        <text>octanoyl-CoA + H2O = octanoate + CoA + H(+)</text>
        <dbReference type="Rhea" id="RHEA:30143"/>
        <dbReference type="ChEBI" id="CHEBI:15377"/>
        <dbReference type="ChEBI" id="CHEBI:15378"/>
        <dbReference type="ChEBI" id="CHEBI:25646"/>
        <dbReference type="ChEBI" id="CHEBI:57287"/>
        <dbReference type="ChEBI" id="CHEBI:57386"/>
    </reaction>
    <physiologicalReaction direction="left-to-right" evidence="19">
        <dbReference type="Rhea" id="RHEA:30144"/>
    </physiologicalReaction>
</comment>
<comment type="catalytic activity">
    <reaction evidence="14">
        <text>(9Z)-octadecenoyl-CoA + H2O = (9Z)-octadecenoate + CoA + H(+)</text>
        <dbReference type="Rhea" id="RHEA:40139"/>
        <dbReference type="ChEBI" id="CHEBI:15377"/>
        <dbReference type="ChEBI" id="CHEBI:15378"/>
        <dbReference type="ChEBI" id="CHEBI:30823"/>
        <dbReference type="ChEBI" id="CHEBI:57287"/>
        <dbReference type="ChEBI" id="CHEBI:57387"/>
    </reaction>
    <physiologicalReaction direction="left-to-right" evidence="14">
        <dbReference type="Rhea" id="RHEA:40140"/>
    </physiologicalReaction>
</comment>
<dbReference type="GO" id="GO:0016787">
    <property type="term" value="F:hydrolase activity"/>
    <property type="evidence" value="ECO:0007669"/>
    <property type="project" value="UniProtKB-KW"/>
</dbReference>
<comment type="subcellular location">
    <subcellularLocation>
        <location evidence="3">Cell projection</location>
        <location evidence="3">Ruffle membrane</location>
    </subcellularLocation>
    <subcellularLocation>
        <location evidence="2">Cytoplasm</location>
    </subcellularLocation>
    <subcellularLocation>
        <location evidence="1">Membrane</location>
        <topology evidence="1">Peripheral membrane protein</topology>
    </subcellularLocation>
</comment>
<keyword evidence="6" id="KW-0053">Apoptosis</keyword>
<evidence type="ECO:0000256" key="2">
    <source>
        <dbReference type="ARBA" id="ARBA00004496"/>
    </source>
</evidence>
<evidence type="ECO:0000259" key="25">
    <source>
        <dbReference type="Pfam" id="PF03061"/>
    </source>
</evidence>
<evidence type="ECO:0000256" key="22">
    <source>
        <dbReference type="ARBA" id="ARBA00048074"/>
    </source>
</evidence>